<dbReference type="AlphaFoldDB" id="A0A813SIV4"/>
<keyword evidence="1" id="KW-0732">Signal</keyword>
<dbReference type="InterPro" id="IPR013517">
    <property type="entry name" value="FG-GAP"/>
</dbReference>
<organism evidence="2 3">
    <name type="scientific">Rotaria sordida</name>
    <dbReference type="NCBI Taxonomy" id="392033"/>
    <lineage>
        <taxon>Eukaryota</taxon>
        <taxon>Metazoa</taxon>
        <taxon>Spiralia</taxon>
        <taxon>Gnathifera</taxon>
        <taxon>Rotifera</taxon>
        <taxon>Eurotatoria</taxon>
        <taxon>Bdelloidea</taxon>
        <taxon>Philodinida</taxon>
        <taxon>Philodinidae</taxon>
        <taxon>Rotaria</taxon>
    </lineage>
</organism>
<dbReference type="EMBL" id="CAJNOO010000093">
    <property type="protein sequence ID" value="CAF0797642.1"/>
    <property type="molecule type" value="Genomic_DNA"/>
</dbReference>
<dbReference type="OrthoDB" id="5947389at2759"/>
<dbReference type="Proteomes" id="UP000663882">
    <property type="component" value="Unassembled WGS sequence"/>
</dbReference>
<dbReference type="Gene3D" id="2.30.30.100">
    <property type="match status" value="5"/>
</dbReference>
<evidence type="ECO:0000313" key="3">
    <source>
        <dbReference type="Proteomes" id="UP000663882"/>
    </source>
</evidence>
<protein>
    <recommendedName>
        <fullName evidence="4">VCBS repeat-containing protein</fullName>
    </recommendedName>
</protein>
<accession>A0A813SIV4</accession>
<name>A0A813SIV4_9BILA</name>
<gene>
    <name evidence="2" type="ORF">RFH988_LOCUS3754</name>
</gene>
<reference evidence="2" key="1">
    <citation type="submission" date="2021-02" db="EMBL/GenBank/DDBJ databases">
        <authorList>
            <person name="Nowell W R."/>
        </authorList>
    </citation>
    <scope>NUCLEOTIDE SEQUENCE</scope>
</reference>
<evidence type="ECO:0000313" key="2">
    <source>
        <dbReference type="EMBL" id="CAF0797642.1"/>
    </source>
</evidence>
<evidence type="ECO:0000256" key="1">
    <source>
        <dbReference type="ARBA" id="ARBA00022729"/>
    </source>
</evidence>
<dbReference type="InterPro" id="IPR028994">
    <property type="entry name" value="Integrin_alpha_N"/>
</dbReference>
<proteinExistence type="predicted"/>
<sequence length="383" mass="41636">MASAILVVCLTTGELSKTCQLKFQAIIHGDSFNHNSNPCFLVTGDFNHDNLLDIVVANSGTNNIGIFLNYGNKTFASQMTLSTEDHSRPIAVATGDFNNDTHLDIAVANYDSHNISIFLGYGNGTFANQTTFSIGASHPVSIAVGDLNNDHWLDIVVANNGTNNIGILFGFENGSFGDPITYFTGYDSFPHFIVIDDFNNDHNLDIVVANYGTNNVGVFLGYGNGSFTPQITYSTSPQSGPYSIVVNDFNKDGQLDIAVANSDIIVANSMADNIIILIGLGNGEFFTLTTYSMGHNSQPMSIAVGDFNKDYKKDIAVANFGTNNICILFGYDNGTFANQTWYPLGYDSRPTWIVFKDLNNDSWEDIAVATYGIDNIKILLNLC</sequence>
<comment type="caution">
    <text evidence="2">The sequence shown here is derived from an EMBL/GenBank/DDBJ whole genome shotgun (WGS) entry which is preliminary data.</text>
</comment>
<dbReference type="SUPFAM" id="SSF69318">
    <property type="entry name" value="Integrin alpha N-terminal domain"/>
    <property type="match status" value="1"/>
</dbReference>
<dbReference type="PANTHER" id="PTHR46580">
    <property type="entry name" value="SENSOR KINASE-RELATED"/>
    <property type="match status" value="1"/>
</dbReference>
<dbReference type="Pfam" id="PF13517">
    <property type="entry name" value="FG-GAP_3"/>
    <property type="match status" value="3"/>
</dbReference>
<evidence type="ECO:0008006" key="4">
    <source>
        <dbReference type="Google" id="ProtNLM"/>
    </source>
</evidence>